<reference evidence="1 2" key="1">
    <citation type="submission" date="2017-11" db="EMBL/GenBank/DDBJ databases">
        <title>Complete genome sequence of Spiroplasma clarkii CN-5 (DSM 19994).</title>
        <authorList>
            <person name="Tsai Y.-M."/>
            <person name="Chang A."/>
            <person name="Lo W.-S."/>
            <person name="Kuo C.-H."/>
        </authorList>
    </citation>
    <scope>NUCLEOTIDE SEQUENCE [LARGE SCALE GENOMIC DNA]</scope>
    <source>
        <strain evidence="1 2">CN-5</strain>
    </source>
</reference>
<dbReference type="Proteomes" id="UP000231179">
    <property type="component" value="Chromosome"/>
</dbReference>
<accession>A0A1Y0L1H0</accession>
<dbReference type="RefSeq" id="WP_100254560.1">
    <property type="nucleotide sequence ID" value="NZ_CP015819.1"/>
</dbReference>
<proteinExistence type="predicted"/>
<dbReference type="KEGG" id="scla:SCLARK_001038"/>
<dbReference type="OrthoDB" id="388251at2"/>
<organism evidence="1 2">
    <name type="scientific">Spiroplasma clarkii</name>
    <dbReference type="NCBI Taxonomy" id="2139"/>
    <lineage>
        <taxon>Bacteria</taxon>
        <taxon>Bacillati</taxon>
        <taxon>Mycoplasmatota</taxon>
        <taxon>Mollicutes</taxon>
        <taxon>Entomoplasmatales</taxon>
        <taxon>Spiroplasmataceae</taxon>
        <taxon>Spiroplasma</taxon>
    </lineage>
</organism>
<dbReference type="AlphaFoldDB" id="A0A1Y0L1H0"/>
<name>A0A1Y0L1H0_9MOLU</name>
<evidence type="ECO:0000313" key="1">
    <source>
        <dbReference type="EMBL" id="ATX71016.1"/>
    </source>
</evidence>
<dbReference type="EMBL" id="CP024870">
    <property type="protein sequence ID" value="ATX71016.1"/>
    <property type="molecule type" value="Genomic_DNA"/>
</dbReference>
<evidence type="ECO:0000313" key="2">
    <source>
        <dbReference type="Proteomes" id="UP000231179"/>
    </source>
</evidence>
<protein>
    <submittedName>
        <fullName evidence="1">Uncharacterized protein</fullName>
    </submittedName>
</protein>
<keyword evidence="2" id="KW-1185">Reference proteome</keyword>
<gene>
    <name evidence="1" type="ORF">SCLAR_v1c06990</name>
</gene>
<sequence>MEKIIATNKEYIIKCIDEYNSINKELSRYVIFNDFMVIWKETDNKIILDMYPSEEVKGDWDALFRNPLVLDLTDQSKIEWLKSIIKILMNNAKQKLDEAKQLARPQNGILIYDSQTDAYFLNPNTASAILKSKQIKKTIIWTRLEMFGIFINLHEILFNLDFAKEIAGLSLEEIITKTQTAIVETQTMAKNETVLQFIPSYLLETNCLGDEVELKASIKEILDQNLQESVAFENKFYASYDNKEQLIDLYNNVRRGQTIANHLAELKARLVAENKPQIFTKNQAGQYIATEVGQKIYDRLNLLEFLNKDVTETVFEI</sequence>